<dbReference type="STRING" id="643648.Slip_1824"/>
<dbReference type="AlphaFoldDB" id="D7CPE4"/>
<dbReference type="HOGENOM" id="CLU_1199316_0_0_9"/>
<protein>
    <submittedName>
        <fullName evidence="1">Uncharacterized protein</fullName>
    </submittedName>
</protein>
<reference evidence="2" key="1">
    <citation type="journal article" date="2010" name="Stand. Genomic Sci.">
        <title>Complete genome sequence of Syntrophothermus lipocalidus type strain (TGB-C1T).</title>
        <authorList>
            <consortium name="US DOE Joint Genome Institute (JGI-PGF)"/>
            <person name="Djao O."/>
            <person name="Zhang X."/>
            <person name="Lucas S."/>
            <person name="Lapidus A."/>
            <person name="Glavina Del Rio T."/>
            <person name="Nolan M."/>
            <person name="Tice H."/>
            <person name="Cheng J."/>
            <person name="Han C."/>
            <person name="Tapia R."/>
            <person name="Goodwin L."/>
            <person name="Pitluck S."/>
            <person name="Liolios K."/>
            <person name="Ivanova N."/>
            <person name="Mavromatis K."/>
            <person name="Mikhailova N."/>
            <person name="Ovchinnikova G."/>
            <person name="Pati A."/>
            <person name="Brambilla E."/>
            <person name="Chen A."/>
            <person name="Palaniappan K."/>
            <person name="Land M."/>
            <person name="Hauser L."/>
            <person name="Chang Y."/>
            <person name="Jeffries C."/>
            <person name="Rohde M."/>
            <person name="Sikorski J."/>
            <person name="Spring S."/>
            <person name="Goker M."/>
            <person name="Detter J."/>
            <person name="Woyke T."/>
            <person name="Bristow J."/>
            <person name="Eisen J."/>
            <person name="Markowitz V."/>
            <person name="Hugenholtz P."/>
            <person name="Kyrpides N."/>
            <person name="Klenk H."/>
        </authorList>
    </citation>
    <scope>NUCLEOTIDE SEQUENCE [LARGE SCALE GENOMIC DNA]</scope>
    <source>
        <strain evidence="2">DSM 12680 / TGB-C1</strain>
    </source>
</reference>
<evidence type="ECO:0000313" key="2">
    <source>
        <dbReference type="Proteomes" id="UP000000378"/>
    </source>
</evidence>
<reference evidence="1 2" key="2">
    <citation type="journal article" date="2010" name="Stand. Genomic Sci.">
        <title>Complete genome sequence of Syntrophothermus lipocalidus type strain (TGB-C1).</title>
        <authorList>
            <person name="Djao O.D."/>
            <person name="Zhang X."/>
            <person name="Lucas S."/>
            <person name="Lapidus A."/>
            <person name="Del Rio T.G."/>
            <person name="Nolan M."/>
            <person name="Tice H."/>
            <person name="Cheng J.F."/>
            <person name="Han C."/>
            <person name="Tapia R."/>
            <person name="Goodwin L."/>
            <person name="Pitluck S."/>
            <person name="Liolios K."/>
            <person name="Ivanova N."/>
            <person name="Mavromatis K."/>
            <person name="Mikhailova N."/>
            <person name="Ovchinnikova G."/>
            <person name="Pati A."/>
            <person name="Brambilla E."/>
            <person name="Chen A."/>
            <person name="Palaniappan K."/>
            <person name="Land M."/>
            <person name="Hauser L."/>
            <person name="Chang Y.J."/>
            <person name="Jeffries C.D."/>
            <person name="Rohde M."/>
            <person name="Sikorski J."/>
            <person name="Spring S."/>
            <person name="Goker M."/>
            <person name="Detter J.C."/>
            <person name="Woyke T."/>
            <person name="Bristow J."/>
            <person name="Eisen J.A."/>
            <person name="Markowitz V."/>
            <person name="Hugenholtz P."/>
            <person name="Kyrpides N.C."/>
            <person name="Klenk H.P."/>
        </authorList>
    </citation>
    <scope>NUCLEOTIDE SEQUENCE [LARGE SCALE GENOMIC DNA]</scope>
    <source>
        <strain evidence="2">DSM 12680 / TGB-C1</strain>
    </source>
</reference>
<dbReference type="KEGG" id="slp:Slip_1824"/>
<keyword evidence="2" id="KW-1185">Reference proteome</keyword>
<dbReference type="EMBL" id="CP002048">
    <property type="protein sequence ID" value="ADI02579.1"/>
    <property type="molecule type" value="Genomic_DNA"/>
</dbReference>
<proteinExistence type="predicted"/>
<organism evidence="1 2">
    <name type="scientific">Syntrophothermus lipocalidus (strain DSM 12680 / TGB-C1)</name>
    <dbReference type="NCBI Taxonomy" id="643648"/>
    <lineage>
        <taxon>Bacteria</taxon>
        <taxon>Bacillati</taxon>
        <taxon>Bacillota</taxon>
        <taxon>Clostridia</taxon>
        <taxon>Eubacteriales</taxon>
        <taxon>Syntrophomonadaceae</taxon>
        <taxon>Syntrophothermus</taxon>
    </lineage>
</organism>
<evidence type="ECO:0000313" key="1">
    <source>
        <dbReference type="EMBL" id="ADI02579.1"/>
    </source>
</evidence>
<dbReference type="Proteomes" id="UP000000378">
    <property type="component" value="Chromosome"/>
</dbReference>
<dbReference type="RefSeq" id="WP_013175981.1">
    <property type="nucleotide sequence ID" value="NC_014220.1"/>
</dbReference>
<accession>D7CPE4</accession>
<gene>
    <name evidence="1" type="ordered locus">Slip_1824</name>
</gene>
<sequence>MIELNCDVCRNRNTYKCDACIHNEDVLLEDHFEACPETLAKLEQERIEQVQKAAIKEWIAVPTLSDAFRSIFATAKKCTAKEHFKTCFMGVFVADGELVASDTHEILVMLFADIPSELRNRVVIKLEGDKAGITTEKYPEYEHLFNLSGYVSVPIHQVEIRPPLGTDFPYRRWQVLSHGSFTAHVSKHYLDLMKDVLTGNVIVSHSIDDESLPILFTGENGRMLVMPLIIE</sequence>
<name>D7CPE4_SYNLT</name>